<evidence type="ECO:0000313" key="2">
    <source>
        <dbReference type="EMBL" id="RWQ96733.1"/>
    </source>
</evidence>
<dbReference type="PANTHER" id="PTHR35567">
    <property type="entry name" value="MALATE DEHYDROGENASE (AFU_ORTHOLOGUE AFUA_2G13800)"/>
    <property type="match status" value="1"/>
</dbReference>
<dbReference type="EMBL" id="RCNU01000003">
    <property type="protein sequence ID" value="RWQ96733.1"/>
    <property type="molecule type" value="Genomic_DNA"/>
</dbReference>
<gene>
    <name evidence="2" type="ORF">C8Q69DRAFT_203010</name>
</gene>
<evidence type="ECO:0000313" key="3">
    <source>
        <dbReference type="Proteomes" id="UP000283841"/>
    </source>
</evidence>
<reference evidence="2 3" key="1">
    <citation type="journal article" date="2018" name="Front. Microbiol.">
        <title>Genomic and genetic insights into a cosmopolitan fungus, Paecilomyces variotii (Eurotiales).</title>
        <authorList>
            <person name="Urquhart A.S."/>
            <person name="Mondo S.J."/>
            <person name="Makela M.R."/>
            <person name="Hane J.K."/>
            <person name="Wiebenga A."/>
            <person name="He G."/>
            <person name="Mihaltcheva S."/>
            <person name="Pangilinan J."/>
            <person name="Lipzen A."/>
            <person name="Barry K."/>
            <person name="de Vries R.P."/>
            <person name="Grigoriev I.V."/>
            <person name="Idnurm A."/>
        </authorList>
    </citation>
    <scope>NUCLEOTIDE SEQUENCE [LARGE SCALE GENOMIC DNA]</scope>
    <source>
        <strain evidence="2 3">CBS 101075</strain>
    </source>
</reference>
<protein>
    <recommendedName>
        <fullName evidence="4">Malate dehydrogenase</fullName>
    </recommendedName>
</protein>
<dbReference type="STRING" id="264951.A0A443HY69"/>
<accession>A0A443HY69</accession>
<dbReference type="GeneID" id="39595386"/>
<dbReference type="InterPro" id="IPR021851">
    <property type="entry name" value="DUF3455"/>
</dbReference>
<dbReference type="Proteomes" id="UP000283841">
    <property type="component" value="Unassembled WGS sequence"/>
</dbReference>
<dbReference type="Pfam" id="PF11693">
    <property type="entry name" value="DUF2990"/>
    <property type="match status" value="1"/>
</dbReference>
<evidence type="ECO:0008006" key="4">
    <source>
        <dbReference type="Google" id="ProtNLM"/>
    </source>
</evidence>
<dbReference type="InterPro" id="IPR021706">
    <property type="entry name" value="DUF2990"/>
</dbReference>
<comment type="caution">
    <text evidence="2">The sequence shown here is derived from an EMBL/GenBank/DDBJ whole genome shotgun (WGS) entry which is preliminary data.</text>
</comment>
<dbReference type="PANTHER" id="PTHR35567:SF1">
    <property type="entry name" value="CONSERVED FUNGAL PROTEIN (AFU_ORTHOLOGUE AFUA_1G14230)"/>
    <property type="match status" value="1"/>
</dbReference>
<evidence type="ECO:0000256" key="1">
    <source>
        <dbReference type="SAM" id="SignalP"/>
    </source>
</evidence>
<organism evidence="2 3">
    <name type="scientific">Byssochlamys spectabilis</name>
    <name type="common">Paecilomyces variotii</name>
    <dbReference type="NCBI Taxonomy" id="264951"/>
    <lineage>
        <taxon>Eukaryota</taxon>
        <taxon>Fungi</taxon>
        <taxon>Dikarya</taxon>
        <taxon>Ascomycota</taxon>
        <taxon>Pezizomycotina</taxon>
        <taxon>Eurotiomycetes</taxon>
        <taxon>Eurotiomycetidae</taxon>
        <taxon>Eurotiales</taxon>
        <taxon>Thermoascaceae</taxon>
        <taxon>Paecilomyces</taxon>
    </lineage>
</organism>
<sequence length="258" mass="27243">MRYLPVLVASLVASVAAAPSNIVRNNVYGYSAELAEFYSRVSHYIGEIRQASTASPTCDTSKIALPAQASGLPAPPAGQKVLHVAVGRGTQNYTCADSTANTKPVAIGALASLYNATCVAANYPDLMSMAPNVVINIALPTKSSSTLPPANLELLGHHFFRDTTTPVFNLDTTPERQYGIAISKKNSSMSAPTDAVKGQHNTGNGAVAWLYLDTINGTVGDYKSVYRVNTAGGNPPATCEGMGKTFTVQYSADYYFYG</sequence>
<feature type="chain" id="PRO_5019532974" description="Malate dehydrogenase" evidence="1">
    <location>
        <begin position="18"/>
        <end position="258"/>
    </location>
</feature>
<dbReference type="VEuPathDB" id="FungiDB:C8Q69DRAFT_203010"/>
<feature type="signal peptide" evidence="1">
    <location>
        <begin position="1"/>
        <end position="17"/>
    </location>
</feature>
<keyword evidence="1" id="KW-0732">Signal</keyword>
<dbReference type="RefSeq" id="XP_028486378.1">
    <property type="nucleotide sequence ID" value="XM_028626109.1"/>
</dbReference>
<proteinExistence type="predicted"/>
<dbReference type="AlphaFoldDB" id="A0A443HY69"/>
<dbReference type="Pfam" id="PF11937">
    <property type="entry name" value="DUF3455"/>
    <property type="match status" value="1"/>
</dbReference>
<keyword evidence="3" id="KW-1185">Reference proteome</keyword>
<name>A0A443HY69_BYSSP</name>